<feature type="compositionally biased region" description="Basic and acidic residues" evidence="1">
    <location>
        <begin position="285"/>
        <end position="304"/>
    </location>
</feature>
<accession>A0A6S7F0T8</accession>
<dbReference type="Proteomes" id="UP000494183">
    <property type="component" value="Unassembled WGS sequence"/>
</dbReference>
<protein>
    <recommendedName>
        <fullName evidence="4">Toxin CdiA</fullName>
    </recommendedName>
</protein>
<organism evidence="2 3">
    <name type="scientific">Achromobacter insolitus</name>
    <dbReference type="NCBI Taxonomy" id="217204"/>
    <lineage>
        <taxon>Bacteria</taxon>
        <taxon>Pseudomonadati</taxon>
        <taxon>Pseudomonadota</taxon>
        <taxon>Betaproteobacteria</taxon>
        <taxon>Burkholderiales</taxon>
        <taxon>Alcaligenaceae</taxon>
        <taxon>Achromobacter</taxon>
    </lineage>
</organism>
<evidence type="ECO:0000256" key="1">
    <source>
        <dbReference type="SAM" id="MobiDB-lite"/>
    </source>
</evidence>
<feature type="region of interest" description="Disordered" evidence="1">
    <location>
        <begin position="281"/>
        <end position="304"/>
    </location>
</feature>
<keyword evidence="3" id="KW-1185">Reference proteome</keyword>
<evidence type="ECO:0008006" key="4">
    <source>
        <dbReference type="Google" id="ProtNLM"/>
    </source>
</evidence>
<dbReference type="EMBL" id="CADILH010000001">
    <property type="protein sequence ID" value="CAB3930027.1"/>
    <property type="molecule type" value="Genomic_DNA"/>
</dbReference>
<sequence>MGSIVAGFTAAVDPSAAATALTGANIEAENNYLSEQKKAQKNEEIQACKSWACAATVQVKWAAIDAGQDASFYSGVVAGVPAGLYDAVLGIVQAASSPLETYAALKSLFESGDVLERVPEAIKQSYIDRITRMEEEYQRAGADGSFSAGVEGGKLIFDVVSLVTGAAGKSGIVLTERVTAKVAGNAGKVETSGGLLVQGAGKDYVDILSPEAKQHIFFSRHLHPLHLHRSPGSDMSIQRLGRCSILLFLAALSSGCSLGGECGWNRSSCMYEGKYEEGEEDYAEDEAKRLNKNSSDRLRRSSGN</sequence>
<reference evidence="2 3" key="1">
    <citation type="submission" date="2020-04" db="EMBL/GenBank/DDBJ databases">
        <authorList>
            <person name="De Canck E."/>
        </authorList>
    </citation>
    <scope>NUCLEOTIDE SEQUENCE [LARGE SCALE GENOMIC DNA]</scope>
    <source>
        <strain evidence="2 3">LMG 6000</strain>
    </source>
</reference>
<evidence type="ECO:0000313" key="2">
    <source>
        <dbReference type="EMBL" id="CAB3930027.1"/>
    </source>
</evidence>
<name>A0A6S7F0T8_9BURK</name>
<dbReference type="AlphaFoldDB" id="A0A6S7F0T8"/>
<proteinExistence type="predicted"/>
<evidence type="ECO:0000313" key="3">
    <source>
        <dbReference type="Proteomes" id="UP000494183"/>
    </source>
</evidence>
<gene>
    <name evidence="2" type="ORF">LMG6000_01080</name>
</gene>